<organism evidence="2 3">
    <name type="scientific">Datura stramonium</name>
    <name type="common">Jimsonweed</name>
    <name type="synonym">Common thornapple</name>
    <dbReference type="NCBI Taxonomy" id="4076"/>
    <lineage>
        <taxon>Eukaryota</taxon>
        <taxon>Viridiplantae</taxon>
        <taxon>Streptophyta</taxon>
        <taxon>Embryophyta</taxon>
        <taxon>Tracheophyta</taxon>
        <taxon>Spermatophyta</taxon>
        <taxon>Magnoliopsida</taxon>
        <taxon>eudicotyledons</taxon>
        <taxon>Gunneridae</taxon>
        <taxon>Pentapetalae</taxon>
        <taxon>asterids</taxon>
        <taxon>lamiids</taxon>
        <taxon>Solanales</taxon>
        <taxon>Solanaceae</taxon>
        <taxon>Solanoideae</taxon>
        <taxon>Datureae</taxon>
        <taxon>Datura</taxon>
    </lineage>
</organism>
<name>A0ABS8SB64_DATST</name>
<gene>
    <name evidence="2" type="ORF">HAX54_030529</name>
</gene>
<protein>
    <submittedName>
        <fullName evidence="2">Uncharacterized protein</fullName>
    </submittedName>
</protein>
<evidence type="ECO:0000313" key="2">
    <source>
        <dbReference type="EMBL" id="MCD7456055.1"/>
    </source>
</evidence>
<reference evidence="2 3" key="1">
    <citation type="journal article" date="2021" name="BMC Genomics">
        <title>Datura genome reveals duplications of psychoactive alkaloid biosynthetic genes and high mutation rate following tissue culture.</title>
        <authorList>
            <person name="Rajewski A."/>
            <person name="Carter-House D."/>
            <person name="Stajich J."/>
            <person name="Litt A."/>
        </authorList>
    </citation>
    <scope>NUCLEOTIDE SEQUENCE [LARGE SCALE GENOMIC DNA]</scope>
    <source>
        <strain evidence="2">AR-01</strain>
    </source>
</reference>
<feature type="non-terminal residue" evidence="2">
    <location>
        <position position="64"/>
    </location>
</feature>
<comment type="caution">
    <text evidence="2">The sequence shown here is derived from an EMBL/GenBank/DDBJ whole genome shotgun (WGS) entry which is preliminary data.</text>
</comment>
<accession>A0ABS8SB64</accession>
<dbReference type="Proteomes" id="UP000823775">
    <property type="component" value="Unassembled WGS sequence"/>
</dbReference>
<sequence length="64" mass="7131">MDEAFRAVFGKEQPGRIRCHGISIYLDLSAPNQPSPVDYTSSQGLRDHNLPHTSRSTHGPILEE</sequence>
<evidence type="ECO:0000313" key="3">
    <source>
        <dbReference type="Proteomes" id="UP000823775"/>
    </source>
</evidence>
<keyword evidence="3" id="KW-1185">Reference proteome</keyword>
<feature type="region of interest" description="Disordered" evidence="1">
    <location>
        <begin position="32"/>
        <end position="64"/>
    </location>
</feature>
<dbReference type="EMBL" id="JACEIK010000383">
    <property type="protein sequence ID" value="MCD7456055.1"/>
    <property type="molecule type" value="Genomic_DNA"/>
</dbReference>
<proteinExistence type="predicted"/>
<evidence type="ECO:0000256" key="1">
    <source>
        <dbReference type="SAM" id="MobiDB-lite"/>
    </source>
</evidence>